<reference evidence="1 2" key="1">
    <citation type="submission" date="2014-12" db="EMBL/GenBank/DDBJ databases">
        <title>Draft genome sequence of Cohnella kolymensis strain B-2846.</title>
        <authorList>
            <person name="Karlyshev A.V."/>
            <person name="Kudryashova E.B."/>
        </authorList>
    </citation>
    <scope>NUCLEOTIDE SEQUENCE [LARGE SCALE GENOMIC DNA]</scope>
    <source>
        <strain evidence="1 2">VKM B-2846</strain>
    </source>
</reference>
<sequence>MKLWATAVLCGISDSEWHNMTIPKIRALNRARREREELDIIMHGGEIKKKPKKAVYLSDLGFFPKQ</sequence>
<accession>A0ABR5A399</accession>
<dbReference type="RefSeq" id="WP_041065286.1">
    <property type="nucleotide sequence ID" value="NZ_JXAL01000024.1"/>
</dbReference>
<organism evidence="1 2">
    <name type="scientific">Cohnella kolymensis</name>
    <dbReference type="NCBI Taxonomy" id="1590652"/>
    <lineage>
        <taxon>Bacteria</taxon>
        <taxon>Bacillati</taxon>
        <taxon>Bacillota</taxon>
        <taxon>Bacilli</taxon>
        <taxon>Bacillales</taxon>
        <taxon>Paenibacillaceae</taxon>
        <taxon>Cohnella</taxon>
    </lineage>
</organism>
<evidence type="ECO:0000313" key="1">
    <source>
        <dbReference type="EMBL" id="KIL35168.1"/>
    </source>
</evidence>
<gene>
    <name evidence="1" type="ORF">SD71_16215</name>
</gene>
<comment type="caution">
    <text evidence="1">The sequence shown here is derived from an EMBL/GenBank/DDBJ whole genome shotgun (WGS) entry which is preliminary data.</text>
</comment>
<name>A0ABR5A399_9BACL</name>
<dbReference type="EMBL" id="JXAL01000024">
    <property type="protein sequence ID" value="KIL35168.1"/>
    <property type="molecule type" value="Genomic_DNA"/>
</dbReference>
<keyword evidence="2" id="KW-1185">Reference proteome</keyword>
<proteinExistence type="predicted"/>
<protein>
    <submittedName>
        <fullName evidence="1">Uncharacterized protein</fullName>
    </submittedName>
</protein>
<dbReference type="Proteomes" id="UP000054526">
    <property type="component" value="Unassembled WGS sequence"/>
</dbReference>
<evidence type="ECO:0000313" key="2">
    <source>
        <dbReference type="Proteomes" id="UP000054526"/>
    </source>
</evidence>